<feature type="domain" description="Tc1-like transposase DDE" evidence="1">
    <location>
        <begin position="314"/>
        <end position="465"/>
    </location>
</feature>
<keyword evidence="3" id="KW-1185">Reference proteome</keyword>
<evidence type="ECO:0000259" key="1">
    <source>
        <dbReference type="Pfam" id="PF13358"/>
    </source>
</evidence>
<comment type="caution">
    <text evidence="2">The sequence shown here is derived from an EMBL/GenBank/DDBJ whole genome shotgun (WGS) entry which is preliminary data.</text>
</comment>
<dbReference type="InterPro" id="IPR047655">
    <property type="entry name" value="Transpos_IS630-like"/>
</dbReference>
<dbReference type="InterPro" id="IPR036397">
    <property type="entry name" value="RNaseH_sf"/>
</dbReference>
<evidence type="ECO:0000313" key="3">
    <source>
        <dbReference type="Proteomes" id="UP000268007"/>
    </source>
</evidence>
<proteinExistence type="predicted"/>
<gene>
    <name evidence="2" type="ORF">BDD43_0497</name>
</gene>
<dbReference type="AlphaFoldDB" id="A0A495IUZ4"/>
<evidence type="ECO:0000313" key="2">
    <source>
        <dbReference type="EMBL" id="RKR80392.1"/>
    </source>
</evidence>
<dbReference type="Gene3D" id="3.30.420.10">
    <property type="entry name" value="Ribonuclease H-like superfamily/Ribonuclease H"/>
    <property type="match status" value="1"/>
</dbReference>
<dbReference type="EMBL" id="RBKU01000001">
    <property type="protein sequence ID" value="RKR80392.1"/>
    <property type="molecule type" value="Genomic_DNA"/>
</dbReference>
<dbReference type="GO" id="GO:0003676">
    <property type="term" value="F:nucleic acid binding"/>
    <property type="evidence" value="ECO:0007669"/>
    <property type="project" value="InterPro"/>
</dbReference>
<name>A0A495IUZ4_9SPHI</name>
<reference evidence="2 3" key="1">
    <citation type="submission" date="2018-10" db="EMBL/GenBank/DDBJ databases">
        <title>Genomic Encyclopedia of Archaeal and Bacterial Type Strains, Phase II (KMG-II): from individual species to whole genera.</title>
        <authorList>
            <person name="Goeker M."/>
        </authorList>
    </citation>
    <scope>NUCLEOTIDE SEQUENCE [LARGE SCALE GENOMIC DNA]</scope>
    <source>
        <strain evidence="2 3">DSM 18602</strain>
    </source>
</reference>
<dbReference type="Proteomes" id="UP000268007">
    <property type="component" value="Unassembled WGS sequence"/>
</dbReference>
<dbReference type="SUPFAM" id="SSF46689">
    <property type="entry name" value="Homeodomain-like"/>
    <property type="match status" value="1"/>
</dbReference>
<accession>A0A495IUZ4</accession>
<sequence length="514" mass="58921">MANTRIAAKKQMFIGRMILNGTSNIRQASRQLGISRNTVKCYKKKYSSFVDSCPVKGGHQDSSIPVFKIEYPANNRYKELINALPLLTEAGKLISAKDIWLSYLAIYPNGYGRSAFNLHFSKWAKDSKVTLRNYSQVSDIPTEDLKILKRWRNSSDRRKWERAVVIMESFNGTSAVDISNKVDRGADKVSDWIRDYKVKGIKGLEKQPRRANQAVMNGIKDKRDNLVRLIHESPKLHGINRTSWFLADLSATYQKVYGVYISGSTISNYLKKEGFVYRKAREVLTSPDPDFREKMDKITGILQNLGSKEKFFSVDEFGPFAVKMKGGRSLVKKGERKTFPQIQKSKGWTICTAALELSQNQITHFFSQKKDTDEMIKLIDLLMIKYQKEEKLYFSWDAASWHASKKLVKHIEQLNSESYRQEYKTPIVELAPLPASAQFLNVIESVFSGLAKSIIHNSDYSCLDECKAAITLYFKTRNDYFTKNPQKAGNKIWGREIVAPIFKDSHNCKDPKCR</sequence>
<protein>
    <submittedName>
        <fullName evidence="2">Transposase</fullName>
    </submittedName>
</protein>
<dbReference type="OrthoDB" id="9803878at2"/>
<dbReference type="NCBIfam" id="NF033545">
    <property type="entry name" value="transpos_IS630"/>
    <property type="match status" value="1"/>
</dbReference>
<dbReference type="Pfam" id="PF13358">
    <property type="entry name" value="DDE_3"/>
    <property type="match status" value="1"/>
</dbReference>
<dbReference type="InterPro" id="IPR038717">
    <property type="entry name" value="Tc1-like_DDE_dom"/>
</dbReference>
<dbReference type="RefSeq" id="WP_121196164.1">
    <property type="nucleotide sequence ID" value="NZ_RBKU01000001.1"/>
</dbReference>
<dbReference type="InterPro" id="IPR009057">
    <property type="entry name" value="Homeodomain-like_sf"/>
</dbReference>
<organism evidence="2 3">
    <name type="scientific">Mucilaginibacter gracilis</name>
    <dbReference type="NCBI Taxonomy" id="423350"/>
    <lineage>
        <taxon>Bacteria</taxon>
        <taxon>Pseudomonadati</taxon>
        <taxon>Bacteroidota</taxon>
        <taxon>Sphingobacteriia</taxon>
        <taxon>Sphingobacteriales</taxon>
        <taxon>Sphingobacteriaceae</taxon>
        <taxon>Mucilaginibacter</taxon>
    </lineage>
</organism>